<gene>
    <name evidence="1" type="ORF">BLA39750_00131</name>
</gene>
<evidence type="ECO:0000313" key="1">
    <source>
        <dbReference type="EMBL" id="VWC65475.1"/>
    </source>
</evidence>
<evidence type="ECO:0000313" key="2">
    <source>
        <dbReference type="Proteomes" id="UP000494110"/>
    </source>
</evidence>
<accession>A0A6P2TNL2</accession>
<organism evidence="1 2">
    <name type="scientific">Burkholderia lata (strain ATCC 17760 / DSM 23089 / LMG 22485 / NCIMB 9086 / R18194 / 383)</name>
    <dbReference type="NCBI Taxonomy" id="482957"/>
    <lineage>
        <taxon>Bacteria</taxon>
        <taxon>Pseudomonadati</taxon>
        <taxon>Pseudomonadota</taxon>
        <taxon>Betaproteobacteria</taxon>
        <taxon>Burkholderiales</taxon>
        <taxon>Burkholderiaceae</taxon>
        <taxon>Burkholderia</taxon>
        <taxon>Burkholderia cepacia complex</taxon>
    </lineage>
</organism>
<sequence>MKYTVLLYSICDVIKPQWAYIWEYGFEGDKNRLRTPVEPTKQEFEFWIDEDERSTFLGPCWPIEATRIDRNRVPLTDPRFKIKATTPEFDAPNDAELRRLWREYSDLQVRWLILEILALRKSLDRIQEWFDYVDKNVEDRGQLSGGSGKFQELRHLLRKEKGRAGMI</sequence>
<dbReference type="EMBL" id="CABVQN010000001">
    <property type="protein sequence ID" value="VWC65475.1"/>
    <property type="molecule type" value="Genomic_DNA"/>
</dbReference>
<name>A0A6P2TNL2_BURL3</name>
<reference evidence="1 2" key="1">
    <citation type="submission" date="2019-09" db="EMBL/GenBank/DDBJ databases">
        <authorList>
            <person name="Depoorter E."/>
        </authorList>
    </citation>
    <scope>NUCLEOTIDE SEQUENCE [LARGE SCALE GENOMIC DNA]</scope>
    <source>
        <strain evidence="1">R-39750</strain>
    </source>
</reference>
<protein>
    <submittedName>
        <fullName evidence="1">Uncharacterized protein</fullName>
    </submittedName>
</protein>
<proteinExistence type="predicted"/>
<dbReference type="Proteomes" id="UP000494110">
    <property type="component" value="Unassembled WGS sequence"/>
</dbReference>
<dbReference type="AlphaFoldDB" id="A0A6P2TNL2"/>